<dbReference type="AlphaFoldDB" id="A0A6M3KVN0"/>
<dbReference type="EMBL" id="MT142575">
    <property type="protein sequence ID" value="QJA85455.1"/>
    <property type="molecule type" value="Genomic_DNA"/>
</dbReference>
<dbReference type="GO" id="GO:0008168">
    <property type="term" value="F:methyltransferase activity"/>
    <property type="evidence" value="ECO:0007669"/>
    <property type="project" value="UniProtKB-KW"/>
</dbReference>
<protein>
    <submittedName>
        <fullName evidence="1">Putative methyltransferase</fullName>
    </submittedName>
</protein>
<keyword evidence="1" id="KW-0489">Methyltransferase</keyword>
<dbReference type="SUPFAM" id="SSF53335">
    <property type="entry name" value="S-adenosyl-L-methionine-dependent methyltransferases"/>
    <property type="match status" value="1"/>
</dbReference>
<accession>A0A6M3KVN0</accession>
<sequence>MLKNYGRLDNRYFKNKLKKIASYCKGSVLDVGGYTGELAEFLEENYIFDHNYWLIDGDKEALKIAESKGILWGVYMDLNKESIIHCRKFNNIVLSDILDLVLDPDKLLSEATTLSNHIIISVTNDNTIYHRIKVLFGRGISSSPFNIHCHLRHPTFKQWEDFIGKYLVIKEKSYWICFRYEKPLWVDWILLRFANLLPNLFARGAVYECSVRPK</sequence>
<dbReference type="Pfam" id="PF13489">
    <property type="entry name" value="Methyltransf_23"/>
    <property type="match status" value="1"/>
</dbReference>
<dbReference type="CDD" id="cd02440">
    <property type="entry name" value="AdoMet_MTases"/>
    <property type="match status" value="1"/>
</dbReference>
<evidence type="ECO:0000313" key="1">
    <source>
        <dbReference type="EMBL" id="QJA85455.1"/>
    </source>
</evidence>
<keyword evidence="1" id="KW-0808">Transferase</keyword>
<dbReference type="Gene3D" id="3.40.50.150">
    <property type="entry name" value="Vaccinia Virus protein VP39"/>
    <property type="match status" value="1"/>
</dbReference>
<dbReference type="InterPro" id="IPR029063">
    <property type="entry name" value="SAM-dependent_MTases_sf"/>
</dbReference>
<organism evidence="1">
    <name type="scientific">viral metagenome</name>
    <dbReference type="NCBI Taxonomy" id="1070528"/>
    <lineage>
        <taxon>unclassified sequences</taxon>
        <taxon>metagenomes</taxon>
        <taxon>organismal metagenomes</taxon>
    </lineage>
</organism>
<gene>
    <name evidence="1" type="ORF">MM415B02220_0011</name>
</gene>
<reference evidence="1" key="1">
    <citation type="submission" date="2020-03" db="EMBL/GenBank/DDBJ databases">
        <title>The deep terrestrial virosphere.</title>
        <authorList>
            <person name="Holmfeldt K."/>
            <person name="Nilsson E."/>
            <person name="Simone D."/>
            <person name="Lopez-Fernandez M."/>
            <person name="Wu X."/>
            <person name="de Brujin I."/>
            <person name="Lundin D."/>
            <person name="Andersson A."/>
            <person name="Bertilsson S."/>
            <person name="Dopson M."/>
        </authorList>
    </citation>
    <scope>NUCLEOTIDE SEQUENCE</scope>
    <source>
        <strain evidence="1">MM415B02220</strain>
    </source>
</reference>
<name>A0A6M3KVN0_9ZZZZ</name>
<proteinExistence type="predicted"/>
<dbReference type="GO" id="GO:0032259">
    <property type="term" value="P:methylation"/>
    <property type="evidence" value="ECO:0007669"/>
    <property type="project" value="UniProtKB-KW"/>
</dbReference>